<organism evidence="7 8">
    <name type="scientific">Anopheles farauti</name>
    <dbReference type="NCBI Taxonomy" id="69004"/>
    <lineage>
        <taxon>Eukaryota</taxon>
        <taxon>Metazoa</taxon>
        <taxon>Ecdysozoa</taxon>
        <taxon>Arthropoda</taxon>
        <taxon>Hexapoda</taxon>
        <taxon>Insecta</taxon>
        <taxon>Pterygota</taxon>
        <taxon>Neoptera</taxon>
        <taxon>Endopterygota</taxon>
        <taxon>Diptera</taxon>
        <taxon>Nematocera</taxon>
        <taxon>Culicoidea</taxon>
        <taxon>Culicidae</taxon>
        <taxon>Anophelinae</taxon>
        <taxon>Anopheles</taxon>
    </lineage>
</organism>
<evidence type="ECO:0008006" key="9">
    <source>
        <dbReference type="Google" id="ProtNLM"/>
    </source>
</evidence>
<dbReference type="InterPro" id="IPR013604">
    <property type="entry name" value="7TM_chemorcpt"/>
</dbReference>
<keyword evidence="3 6" id="KW-0812">Transmembrane</keyword>
<dbReference type="EnsemblMetazoa" id="AFAF013547-RA">
    <property type="protein sequence ID" value="AFAF013547-PA"/>
    <property type="gene ID" value="AFAF013547"/>
</dbReference>
<accession>A0A182QN62</accession>
<protein>
    <recommendedName>
        <fullName evidence="9">Gustatory receptor</fullName>
    </recommendedName>
</protein>
<dbReference type="AlphaFoldDB" id="A0A182QN62"/>
<keyword evidence="4 6" id="KW-1133">Transmembrane helix</keyword>
<dbReference type="STRING" id="69004.A0A182QN62"/>
<keyword evidence="5 6" id="KW-0472">Membrane</keyword>
<evidence type="ECO:0000256" key="5">
    <source>
        <dbReference type="ARBA" id="ARBA00023136"/>
    </source>
</evidence>
<comment type="subcellular location">
    <subcellularLocation>
        <location evidence="1">Cell membrane</location>
        <topology evidence="1">Multi-pass membrane protein</topology>
    </subcellularLocation>
</comment>
<reference evidence="7" key="2">
    <citation type="submission" date="2020-05" db="UniProtKB">
        <authorList>
            <consortium name="EnsemblMetazoa"/>
        </authorList>
    </citation>
    <scope>IDENTIFICATION</scope>
    <source>
        <strain evidence="7">FAR1</strain>
    </source>
</reference>
<proteinExistence type="predicted"/>
<feature type="transmembrane region" description="Helical" evidence="6">
    <location>
        <begin position="87"/>
        <end position="105"/>
    </location>
</feature>
<feature type="transmembrane region" description="Helical" evidence="6">
    <location>
        <begin position="47"/>
        <end position="67"/>
    </location>
</feature>
<dbReference type="Pfam" id="PF08395">
    <property type="entry name" value="7tm_7"/>
    <property type="match status" value="1"/>
</dbReference>
<evidence type="ECO:0000256" key="1">
    <source>
        <dbReference type="ARBA" id="ARBA00004651"/>
    </source>
</evidence>
<evidence type="ECO:0000256" key="2">
    <source>
        <dbReference type="ARBA" id="ARBA00022475"/>
    </source>
</evidence>
<keyword evidence="8" id="KW-1185">Reference proteome</keyword>
<evidence type="ECO:0000256" key="4">
    <source>
        <dbReference type="ARBA" id="ARBA00022989"/>
    </source>
</evidence>
<evidence type="ECO:0000313" key="7">
    <source>
        <dbReference type="EnsemblMetazoa" id="AFAF013547-PA"/>
    </source>
</evidence>
<keyword evidence="2" id="KW-1003">Cell membrane</keyword>
<feature type="transmembrane region" description="Helical" evidence="6">
    <location>
        <begin position="175"/>
        <end position="201"/>
    </location>
</feature>
<evidence type="ECO:0000256" key="6">
    <source>
        <dbReference type="SAM" id="Phobius"/>
    </source>
</evidence>
<reference evidence="8" key="1">
    <citation type="submission" date="2014-01" db="EMBL/GenBank/DDBJ databases">
        <title>The Genome Sequence of Anopheles farauti FAR1 (V2).</title>
        <authorList>
            <consortium name="The Broad Institute Genomics Platform"/>
            <person name="Neafsey D.E."/>
            <person name="Besansky N."/>
            <person name="Howell P."/>
            <person name="Walton C."/>
            <person name="Young S.K."/>
            <person name="Zeng Q."/>
            <person name="Gargeya S."/>
            <person name="Fitzgerald M."/>
            <person name="Haas B."/>
            <person name="Abouelleil A."/>
            <person name="Allen A.W."/>
            <person name="Alvarado L."/>
            <person name="Arachchi H.M."/>
            <person name="Berlin A.M."/>
            <person name="Chapman S.B."/>
            <person name="Gainer-Dewar J."/>
            <person name="Goldberg J."/>
            <person name="Griggs A."/>
            <person name="Gujja S."/>
            <person name="Hansen M."/>
            <person name="Howarth C."/>
            <person name="Imamovic A."/>
            <person name="Ireland A."/>
            <person name="Larimer J."/>
            <person name="McCowan C."/>
            <person name="Murphy C."/>
            <person name="Pearson M."/>
            <person name="Poon T.W."/>
            <person name="Priest M."/>
            <person name="Roberts A."/>
            <person name="Saif S."/>
            <person name="Shea T."/>
            <person name="Sisk P."/>
            <person name="Sykes S."/>
            <person name="Wortman J."/>
            <person name="Nusbaum C."/>
            <person name="Birren B."/>
        </authorList>
    </citation>
    <scope>NUCLEOTIDE SEQUENCE [LARGE SCALE GENOMIC DNA]</scope>
    <source>
        <strain evidence="8">FAR1</strain>
    </source>
</reference>
<dbReference type="VEuPathDB" id="VectorBase:AFAF013547"/>
<dbReference type="EMBL" id="AXCN02001482">
    <property type="status" value="NOT_ANNOTATED_CDS"/>
    <property type="molecule type" value="Genomic_DNA"/>
</dbReference>
<dbReference type="GO" id="GO:0005886">
    <property type="term" value="C:plasma membrane"/>
    <property type="evidence" value="ECO:0007669"/>
    <property type="project" value="UniProtKB-SubCell"/>
</dbReference>
<dbReference type="Proteomes" id="UP000075886">
    <property type="component" value="Unassembled WGS sequence"/>
</dbReference>
<sequence>MVLRWFVIRNVHESYRPFFYLQKMTGLGPFTLSPHPSIGKRTERYGCLGYTASFMLLYSYAMYSYLWTANTGHLYLSKIVTIMENSYMASEFVATIVAIAVAFVVRHRVRRILWQLSEIDEQLCTLKHPIDHVRQHLLLTVSCGCLLVSVLVLLSATIGIVTSRVEMYVLDTVDLLAMAISSFCSLLQIIQFAVMGMFILSRYYAVNKTFR</sequence>
<dbReference type="GO" id="GO:0050909">
    <property type="term" value="P:sensory perception of taste"/>
    <property type="evidence" value="ECO:0007669"/>
    <property type="project" value="InterPro"/>
</dbReference>
<feature type="transmembrane region" description="Helical" evidence="6">
    <location>
        <begin position="137"/>
        <end position="163"/>
    </location>
</feature>
<name>A0A182QN62_9DIPT</name>
<evidence type="ECO:0000256" key="3">
    <source>
        <dbReference type="ARBA" id="ARBA00022692"/>
    </source>
</evidence>
<evidence type="ECO:0000313" key="8">
    <source>
        <dbReference type="Proteomes" id="UP000075886"/>
    </source>
</evidence>